<dbReference type="Proteomes" id="UP000239560">
    <property type="component" value="Unassembled WGS sequence"/>
</dbReference>
<evidence type="ECO:0000313" key="5">
    <source>
        <dbReference type="EMBL" id="PRQ74924.1"/>
    </source>
</evidence>
<dbReference type="Pfam" id="PF00505">
    <property type="entry name" value="HMG_box"/>
    <property type="match status" value="1"/>
</dbReference>
<sequence>MALARTLAHSHIRTPALARAPTLVRRTVASSSPFPAARAVFSTSHASQFPPKPAGESTQRKKKETTNLAKSAGSGQGSRADKDRAKREREKEQQRKRAARQAAQARKEREQERKAQAKLRKEREQERKHKAAERQKEQREKARVQAQRQKDKASAERNKLRSSLKPPKRVTNKWQIFVNEFIQERKRSLPAGSKMPTITTLVPEAKAKYAQLSSSELSALDQRVDQARADYERQLAEWQKTLTPEMIREENLVRYRRRRAGLSRKANLHIPGEPKRPMTPFFRFCTEVRERQDRDVLGDETAITEQSKLLARAWKALSPEQKKSYEDAFKAENEEYKAAKAAFDAQMTASA</sequence>
<dbReference type="InterPro" id="IPR050342">
    <property type="entry name" value="HMGB"/>
</dbReference>
<evidence type="ECO:0000256" key="1">
    <source>
        <dbReference type="ARBA" id="ARBA00023125"/>
    </source>
</evidence>
<dbReference type="SMART" id="SM00398">
    <property type="entry name" value="HMG"/>
    <property type="match status" value="2"/>
</dbReference>
<organism evidence="5 6">
    <name type="scientific">Rhodotorula toruloides</name>
    <name type="common">Yeast</name>
    <name type="synonym">Rhodosporidium toruloides</name>
    <dbReference type="NCBI Taxonomy" id="5286"/>
    <lineage>
        <taxon>Eukaryota</taxon>
        <taxon>Fungi</taxon>
        <taxon>Dikarya</taxon>
        <taxon>Basidiomycota</taxon>
        <taxon>Pucciniomycotina</taxon>
        <taxon>Microbotryomycetes</taxon>
        <taxon>Sporidiobolales</taxon>
        <taxon>Sporidiobolaceae</taxon>
        <taxon>Rhodotorula</taxon>
    </lineage>
</organism>
<evidence type="ECO:0000259" key="4">
    <source>
        <dbReference type="PROSITE" id="PS50118"/>
    </source>
</evidence>
<dbReference type="GO" id="GO:0005634">
    <property type="term" value="C:nucleus"/>
    <property type="evidence" value="ECO:0007669"/>
    <property type="project" value="UniProtKB-UniRule"/>
</dbReference>
<evidence type="ECO:0000256" key="2">
    <source>
        <dbReference type="PROSITE-ProRule" id="PRU00267"/>
    </source>
</evidence>
<comment type="caution">
    <text evidence="5">The sequence shown here is derived from an EMBL/GenBank/DDBJ whole genome shotgun (WGS) entry which is preliminary data.</text>
</comment>
<reference evidence="5 6" key="1">
    <citation type="journal article" date="2018" name="Elife">
        <title>Functional genomics of lipid metabolism in the oleaginous yeast Rhodosporidium toruloides.</title>
        <authorList>
            <person name="Coradetti S.T."/>
            <person name="Pinel D."/>
            <person name="Geiselman G."/>
            <person name="Ito M."/>
            <person name="Mondo S."/>
            <person name="Reilly M.C."/>
            <person name="Cheng Y.F."/>
            <person name="Bauer S."/>
            <person name="Grigoriev I."/>
            <person name="Gladden J.M."/>
            <person name="Simmons B.A."/>
            <person name="Brem R."/>
            <person name="Arkin A.P."/>
            <person name="Skerker J.M."/>
        </authorList>
    </citation>
    <scope>NUCLEOTIDE SEQUENCE [LARGE SCALE GENOMIC DNA]</scope>
    <source>
        <strain evidence="5 6">NBRC 0880</strain>
    </source>
</reference>
<dbReference type="PANTHER" id="PTHR48112:SF22">
    <property type="entry name" value="MITOCHONDRIAL TRANSCRIPTION FACTOR A, ISOFORM B"/>
    <property type="match status" value="1"/>
</dbReference>
<dbReference type="EMBL" id="LCTV02000005">
    <property type="protein sequence ID" value="PRQ74924.1"/>
    <property type="molecule type" value="Genomic_DNA"/>
</dbReference>
<dbReference type="AlphaFoldDB" id="A0A2T0AA86"/>
<evidence type="ECO:0000256" key="3">
    <source>
        <dbReference type="SAM" id="MobiDB-lite"/>
    </source>
</evidence>
<dbReference type="PANTHER" id="PTHR48112">
    <property type="entry name" value="HIGH MOBILITY GROUP PROTEIN DSP1"/>
    <property type="match status" value="1"/>
</dbReference>
<dbReference type="InterPro" id="IPR036910">
    <property type="entry name" value="HMG_box_dom_sf"/>
</dbReference>
<dbReference type="GO" id="GO:0003677">
    <property type="term" value="F:DNA binding"/>
    <property type="evidence" value="ECO:0007669"/>
    <property type="project" value="UniProtKB-UniRule"/>
</dbReference>
<dbReference type="Gene3D" id="1.10.30.10">
    <property type="entry name" value="High mobility group box domain"/>
    <property type="match status" value="2"/>
</dbReference>
<dbReference type="CDD" id="cd00084">
    <property type="entry name" value="HMG-box_SF"/>
    <property type="match status" value="1"/>
</dbReference>
<dbReference type="OrthoDB" id="5550281at2759"/>
<evidence type="ECO:0000313" key="6">
    <source>
        <dbReference type="Proteomes" id="UP000239560"/>
    </source>
</evidence>
<dbReference type="InterPro" id="IPR009071">
    <property type="entry name" value="HMG_box_dom"/>
</dbReference>
<keyword evidence="2" id="KW-0539">Nucleus</keyword>
<feature type="region of interest" description="Disordered" evidence="3">
    <location>
        <begin position="41"/>
        <end position="166"/>
    </location>
</feature>
<feature type="compositionally biased region" description="Basic and acidic residues" evidence="3">
    <location>
        <begin position="79"/>
        <end position="95"/>
    </location>
</feature>
<dbReference type="SUPFAM" id="SSF47095">
    <property type="entry name" value="HMG-box"/>
    <property type="match status" value="2"/>
</dbReference>
<keyword evidence="1 2" id="KW-0238">DNA-binding</keyword>
<name>A0A2T0AA86_RHOTO</name>
<accession>A0A2T0AA86</accession>
<proteinExistence type="predicted"/>
<feature type="domain" description="HMG box" evidence="4">
    <location>
        <begin position="274"/>
        <end position="344"/>
    </location>
</feature>
<feature type="compositionally biased region" description="Basic and acidic residues" evidence="3">
    <location>
        <begin position="105"/>
        <end position="159"/>
    </location>
</feature>
<gene>
    <name evidence="5" type="ORF">AAT19DRAFT_13946</name>
</gene>
<dbReference type="PROSITE" id="PS50118">
    <property type="entry name" value="HMG_BOX_2"/>
    <property type="match status" value="1"/>
</dbReference>
<feature type="DNA-binding region" description="HMG box" evidence="2">
    <location>
        <begin position="274"/>
        <end position="344"/>
    </location>
</feature>
<protein>
    <recommendedName>
        <fullName evidence="4">HMG box domain-containing protein</fullName>
    </recommendedName>
</protein>